<accession>A0A9D2AW91</accession>
<name>A0A9D2AW91_9FIRM</name>
<gene>
    <name evidence="1" type="ORF">IAA28_05500</name>
</gene>
<organism evidence="1 2">
    <name type="scientific">Candidatus Lachnoclostridium stercoripullorum</name>
    <dbReference type="NCBI Taxonomy" id="2838635"/>
    <lineage>
        <taxon>Bacteria</taxon>
        <taxon>Bacillati</taxon>
        <taxon>Bacillota</taxon>
        <taxon>Clostridia</taxon>
        <taxon>Lachnospirales</taxon>
        <taxon>Lachnospiraceae</taxon>
    </lineage>
</organism>
<proteinExistence type="predicted"/>
<protein>
    <submittedName>
        <fullName evidence="1">YolD-like family protein</fullName>
    </submittedName>
</protein>
<sequence>MEERRENPYEDIIHCERPQSGRHPRMAVKDRAAQFSPFAALTGYEDVIRETGRWTEEKRELDEDRERELDGRLQRLMSQGDGHPSVRVTYFLRDERKDGGQYVTAEGRIHRLDPSFRVLVLEDRREIPLGDIVELEDGQVQ</sequence>
<dbReference type="AlphaFoldDB" id="A0A9D2AW91"/>
<comment type="caution">
    <text evidence="1">The sequence shown here is derived from an EMBL/GenBank/DDBJ whole genome shotgun (WGS) entry which is preliminary data.</text>
</comment>
<dbReference type="Proteomes" id="UP000886780">
    <property type="component" value="Unassembled WGS sequence"/>
</dbReference>
<reference evidence="1" key="1">
    <citation type="journal article" date="2021" name="PeerJ">
        <title>Extensive microbial diversity within the chicken gut microbiome revealed by metagenomics and culture.</title>
        <authorList>
            <person name="Gilroy R."/>
            <person name="Ravi A."/>
            <person name="Getino M."/>
            <person name="Pursley I."/>
            <person name="Horton D.L."/>
            <person name="Alikhan N.F."/>
            <person name="Baker D."/>
            <person name="Gharbi K."/>
            <person name="Hall N."/>
            <person name="Watson M."/>
            <person name="Adriaenssens E.M."/>
            <person name="Foster-Nyarko E."/>
            <person name="Jarju S."/>
            <person name="Secka A."/>
            <person name="Antonio M."/>
            <person name="Oren A."/>
            <person name="Chaudhuri R.R."/>
            <person name="La Ragione R."/>
            <person name="Hildebrand F."/>
            <person name="Pallen M.J."/>
        </authorList>
    </citation>
    <scope>NUCLEOTIDE SEQUENCE</scope>
    <source>
        <strain evidence="1">ChiGjej4B4-12881</strain>
    </source>
</reference>
<dbReference type="EMBL" id="DXEU01000098">
    <property type="protein sequence ID" value="HIX52240.1"/>
    <property type="molecule type" value="Genomic_DNA"/>
</dbReference>
<evidence type="ECO:0000313" key="1">
    <source>
        <dbReference type="EMBL" id="HIX52240.1"/>
    </source>
</evidence>
<evidence type="ECO:0000313" key="2">
    <source>
        <dbReference type="Proteomes" id="UP000886780"/>
    </source>
</evidence>
<reference evidence="1" key="2">
    <citation type="submission" date="2021-04" db="EMBL/GenBank/DDBJ databases">
        <authorList>
            <person name="Gilroy R."/>
        </authorList>
    </citation>
    <scope>NUCLEOTIDE SEQUENCE</scope>
    <source>
        <strain evidence="1">ChiGjej4B4-12881</strain>
    </source>
</reference>